<dbReference type="Pfam" id="PF01395">
    <property type="entry name" value="PBP_GOBP"/>
    <property type="match status" value="1"/>
</dbReference>
<sequence length="152" mass="17668">MKFFTVVVLTLVIFTTSLVLIECQEDEVMKLQKEAMTQCTEEHPISQEAIKSIVNREHVPDDPEVKCWIRCAYEKLGVMKDGKLDWDRCNFLTKHCLDNDEDKAKVDRITEICRLEVSNDEEDKCQLAYIGTVCKIDNWKKLGLPAMKLIER</sequence>
<keyword evidence="1 2" id="KW-0732">Signal</keyword>
<dbReference type="GO" id="GO:0005549">
    <property type="term" value="F:odorant binding"/>
    <property type="evidence" value="ECO:0007669"/>
    <property type="project" value="InterPro"/>
</dbReference>
<dbReference type="PANTHER" id="PTHR11857">
    <property type="entry name" value="ODORANT BINDING PROTEIN-RELATED"/>
    <property type="match status" value="1"/>
</dbReference>
<organism evidence="3">
    <name type="scientific">Eocanthecona furcellata</name>
    <dbReference type="NCBI Taxonomy" id="696902"/>
    <lineage>
        <taxon>Eukaryota</taxon>
        <taxon>Metazoa</taxon>
        <taxon>Ecdysozoa</taxon>
        <taxon>Arthropoda</taxon>
        <taxon>Hexapoda</taxon>
        <taxon>Insecta</taxon>
        <taxon>Pterygota</taxon>
        <taxon>Neoptera</taxon>
        <taxon>Paraneoptera</taxon>
        <taxon>Hemiptera</taxon>
        <taxon>Heteroptera</taxon>
        <taxon>Panheteroptera</taxon>
        <taxon>Pentatomomorpha</taxon>
        <taxon>Pentatomoidea</taxon>
        <taxon>Pentatomidae</taxon>
        <taxon>Asopinae</taxon>
        <taxon>Eocanthecona</taxon>
    </lineage>
</organism>
<dbReference type="AlphaFoldDB" id="A0AAT9TZ71"/>
<accession>A0AAT9TZ71</accession>
<dbReference type="SUPFAM" id="SSF47565">
    <property type="entry name" value="Insect pheromone/odorant-binding proteins"/>
    <property type="match status" value="1"/>
</dbReference>
<evidence type="ECO:0000256" key="1">
    <source>
        <dbReference type="ARBA" id="ARBA00022729"/>
    </source>
</evidence>
<dbReference type="SMART" id="SM00708">
    <property type="entry name" value="PhBP"/>
    <property type="match status" value="1"/>
</dbReference>
<dbReference type="InterPro" id="IPR006170">
    <property type="entry name" value="PBP/GOBP"/>
</dbReference>
<dbReference type="EMBL" id="OP575935">
    <property type="protein sequence ID" value="WGJ83456.1"/>
    <property type="molecule type" value="mRNA"/>
</dbReference>
<evidence type="ECO:0000313" key="3">
    <source>
        <dbReference type="EMBL" id="WGJ83456.1"/>
    </source>
</evidence>
<dbReference type="CDD" id="cd23992">
    <property type="entry name" value="PBP_GOBP"/>
    <property type="match status" value="1"/>
</dbReference>
<protein>
    <submittedName>
        <fullName evidence="3">Odorant-binding protein 8</fullName>
    </submittedName>
</protein>
<name>A0AAT9TZ71_9HEMI</name>
<evidence type="ECO:0000256" key="2">
    <source>
        <dbReference type="SAM" id="SignalP"/>
    </source>
</evidence>
<reference evidence="3" key="1">
    <citation type="submission" date="2022-10" db="EMBL/GenBank/DDBJ databases">
        <authorList>
            <person name="Pan Y."/>
            <person name="Chen W."/>
        </authorList>
    </citation>
    <scope>NUCLEOTIDE SEQUENCE</scope>
</reference>
<feature type="chain" id="PRO_5043625120" evidence="2">
    <location>
        <begin position="24"/>
        <end position="152"/>
    </location>
</feature>
<dbReference type="Gene3D" id="1.10.238.20">
    <property type="entry name" value="Pheromone/general odorant binding protein domain"/>
    <property type="match status" value="1"/>
</dbReference>
<feature type="signal peptide" evidence="2">
    <location>
        <begin position="1"/>
        <end position="23"/>
    </location>
</feature>
<gene>
    <name evidence="3" type="primary">OBP8</name>
</gene>
<dbReference type="GO" id="GO:0005615">
    <property type="term" value="C:extracellular space"/>
    <property type="evidence" value="ECO:0007669"/>
    <property type="project" value="TreeGrafter"/>
</dbReference>
<proteinExistence type="evidence at transcript level"/>
<dbReference type="InterPro" id="IPR036728">
    <property type="entry name" value="PBP_GOBP_sf"/>
</dbReference>
<dbReference type="GO" id="GO:0007608">
    <property type="term" value="P:sensory perception of smell"/>
    <property type="evidence" value="ECO:0007669"/>
    <property type="project" value="TreeGrafter"/>
</dbReference>